<dbReference type="InterPro" id="IPR010982">
    <property type="entry name" value="Lambda_DNA-bd_dom_sf"/>
</dbReference>
<gene>
    <name evidence="3" type="ORF">NI17_009815</name>
</gene>
<dbReference type="AlphaFoldDB" id="A0AA97M061"/>
<dbReference type="CDD" id="cd00093">
    <property type="entry name" value="HTH_XRE"/>
    <property type="match status" value="1"/>
</dbReference>
<dbReference type="GO" id="GO:0003677">
    <property type="term" value="F:DNA binding"/>
    <property type="evidence" value="ECO:0007669"/>
    <property type="project" value="InterPro"/>
</dbReference>
<organism evidence="3 4">
    <name type="scientific">Thermobifida halotolerans</name>
    <dbReference type="NCBI Taxonomy" id="483545"/>
    <lineage>
        <taxon>Bacteria</taxon>
        <taxon>Bacillati</taxon>
        <taxon>Actinomycetota</taxon>
        <taxon>Actinomycetes</taxon>
        <taxon>Streptosporangiales</taxon>
        <taxon>Nocardiopsidaceae</taxon>
        <taxon>Thermobifida</taxon>
    </lineage>
</organism>
<feature type="domain" description="HTH cro/C1-type" evidence="2">
    <location>
        <begin position="41"/>
        <end position="74"/>
    </location>
</feature>
<dbReference type="SUPFAM" id="SSF47413">
    <property type="entry name" value="lambda repressor-like DNA-binding domains"/>
    <property type="match status" value="1"/>
</dbReference>
<dbReference type="KEGG" id="thao:NI17_009815"/>
<sequence length="515" mass="56616">MICGNCGHDRTKRKCDCIPAVFWQRADVREAVAHSDVTRIVRLLRVHTDLTQEAIAHLTGLSQGMISQMESGKRCLRNAVKRRRALEGLGACPGRENSETEGGEGATVSQRISSVRDHAATLGTKTRERGERNTAWKKDQVSAGLSVSFTADLSTESVETARRLWQADLDGDSTVHRIQVEAEALAPPTLRWLLAPPTTLTTVSDATPAVSSEHVSAVRRACQLFETLDHEFGGGHARKAAAQYLHSEVAPLLRGRYSAEVGRQLFAATARFAYKVGAMGYDAGLHGLGRRYFILALNLAHLGGDRALGGKALALLSHQANFLGEFRQAVDFARAAKNGARGRATPRVHAMYAAMEARALASLGEERECARALREMEDAFQRSDPDQEPEWMDYFDEAEINDEFAHCFHDLGHAGPAEHHARTAVELTRREFRRGRTFAGLVLAGSHLIGGSSHHDVEHACATAAEVLDRAGPLRSARVTTYVRKFGSRLAPYTDVRAVREFRERLRTEKAGQTR</sequence>
<feature type="region of interest" description="Disordered" evidence="1">
    <location>
        <begin position="90"/>
        <end position="110"/>
    </location>
</feature>
<proteinExistence type="predicted"/>
<evidence type="ECO:0000313" key="3">
    <source>
        <dbReference type="EMBL" id="UOE21380.1"/>
    </source>
</evidence>
<dbReference type="RefSeq" id="WP_119268118.1">
    <property type="nucleotide sequence ID" value="NZ_CP063196.1"/>
</dbReference>
<protein>
    <submittedName>
        <fullName evidence="3">Helix-turn-helix transcriptional regulator</fullName>
    </submittedName>
</protein>
<dbReference type="EMBL" id="CP063196">
    <property type="protein sequence ID" value="UOE21380.1"/>
    <property type="molecule type" value="Genomic_DNA"/>
</dbReference>
<name>A0AA97M061_9ACTN</name>
<reference evidence="3" key="1">
    <citation type="submission" date="2020-10" db="EMBL/GenBank/DDBJ databases">
        <title>De novo genome project of the cellulose decomposer Thermobifida halotolerans type strain.</title>
        <authorList>
            <person name="Nagy I."/>
            <person name="Horvath B."/>
            <person name="Kukolya J."/>
            <person name="Nagy I."/>
            <person name="Orsini M."/>
        </authorList>
    </citation>
    <scope>NUCLEOTIDE SEQUENCE</scope>
    <source>
        <strain evidence="3">DSM 44931</strain>
    </source>
</reference>
<dbReference type="InterPro" id="IPR001387">
    <property type="entry name" value="Cro/C1-type_HTH"/>
</dbReference>
<dbReference type="Pfam" id="PF01381">
    <property type="entry name" value="HTH_3"/>
    <property type="match status" value="1"/>
</dbReference>
<evidence type="ECO:0000256" key="1">
    <source>
        <dbReference type="SAM" id="MobiDB-lite"/>
    </source>
</evidence>
<accession>A0AA97M061</accession>
<evidence type="ECO:0000313" key="4">
    <source>
        <dbReference type="Proteomes" id="UP000265719"/>
    </source>
</evidence>
<evidence type="ECO:0000259" key="2">
    <source>
        <dbReference type="PROSITE" id="PS50943"/>
    </source>
</evidence>
<dbReference type="PROSITE" id="PS50943">
    <property type="entry name" value="HTH_CROC1"/>
    <property type="match status" value="1"/>
</dbReference>
<dbReference type="Proteomes" id="UP000265719">
    <property type="component" value="Chromosome"/>
</dbReference>
<dbReference type="Gene3D" id="1.10.260.40">
    <property type="entry name" value="lambda repressor-like DNA-binding domains"/>
    <property type="match status" value="1"/>
</dbReference>
<keyword evidence="4" id="KW-1185">Reference proteome</keyword>